<keyword evidence="6" id="KW-0808">Transferase</keyword>
<dbReference type="InterPro" id="IPR029056">
    <property type="entry name" value="Ribokinase-like"/>
</dbReference>
<dbReference type="CDD" id="cd00564">
    <property type="entry name" value="TMP_TenI"/>
    <property type="match status" value="1"/>
</dbReference>
<evidence type="ECO:0000256" key="3">
    <source>
        <dbReference type="ARBA" id="ARBA00003814"/>
    </source>
</evidence>
<dbReference type="InterPro" id="IPR036206">
    <property type="entry name" value="ThiamineP_synth_sf"/>
</dbReference>
<sequence length="530" mass="55295">MAERITVGSIDYSLYLVTGRDLLPVGKDYLETLEQSLQGGVTVVQIREKNADTAEFLKIALESQTICRRYKVPILINDRIDIALAIHADGVHLGQTDMPVSMARSLLPKGSIIGVSCNTKEHIQTAVEDGADYVGIGAVWGTLTKALTSPIIGVRGVGEMLKSLDGTGVRAVAIGGIKSTNALRTLHGTISTTGHALDGIAVVSDIMNSADPLASARSLSSTIRAFKSYSAQVPSASSVLSPEHTAESIKTSVSSLLGIIKSLKPLVHQITNTVVTNQSANATLALGASPIMATASAEMEDLSRVSGALLVNMGTVTDKEGMLLAGHHANLHRKPIIFDPVGVGATTFRRTVANELLNAWQASVIKGNAGELGALANSEEVKARGVDSVGKGFADPASFVKQLALKERCVIILTGITDYVSDGSTVIKLDNGHELLAHITGSGCMVGTCVAVFCAAAASTVEVRTDKKLVDGDMLSGAIGGVLAVTVASELAAARPDVFGPGTFLPALIDELYNLTPDKVIEQAKVEVIE</sequence>
<evidence type="ECO:0000256" key="16">
    <source>
        <dbReference type="ARBA" id="ARBA00061146"/>
    </source>
</evidence>
<feature type="domain" description="Thiamine phosphate synthase/TenI" evidence="18">
    <location>
        <begin position="14"/>
        <end position="206"/>
    </location>
</feature>
<evidence type="ECO:0000256" key="10">
    <source>
        <dbReference type="ARBA" id="ARBA00022840"/>
    </source>
</evidence>
<evidence type="ECO:0000256" key="6">
    <source>
        <dbReference type="ARBA" id="ARBA00022679"/>
    </source>
</evidence>
<dbReference type="Pfam" id="PF02581">
    <property type="entry name" value="TMP-TENI"/>
    <property type="match status" value="1"/>
</dbReference>
<comment type="function">
    <text evidence="3">Condenses 4-methyl-5-(beta-hydroxyethyl)thiazole monophosphate (THZ-P) and 2-methyl-4-amino-5-hydroxymethyl pyrimidine pyrophosphate (HMP-PP) to form thiamine monophosphate (TMP).</text>
</comment>
<comment type="cofactor">
    <cofactor evidence="2">
        <name>Mg(2+)</name>
        <dbReference type="ChEBI" id="CHEBI:18420"/>
    </cofactor>
</comment>
<reference evidence="19 20" key="1">
    <citation type="submission" date="2014-04" db="EMBL/GenBank/DDBJ databases">
        <authorList>
            <consortium name="DOE Joint Genome Institute"/>
            <person name="Kuo A."/>
            <person name="Tarkka M."/>
            <person name="Buscot F."/>
            <person name="Kohler A."/>
            <person name="Nagy L.G."/>
            <person name="Floudas D."/>
            <person name="Copeland A."/>
            <person name="Barry K.W."/>
            <person name="Cichocki N."/>
            <person name="Veneault-Fourrey C."/>
            <person name="LaButti K."/>
            <person name="Lindquist E.A."/>
            <person name="Lipzen A."/>
            <person name="Lundell T."/>
            <person name="Morin E."/>
            <person name="Murat C."/>
            <person name="Sun H."/>
            <person name="Tunlid A."/>
            <person name="Henrissat B."/>
            <person name="Grigoriev I.V."/>
            <person name="Hibbett D.S."/>
            <person name="Martin F."/>
            <person name="Nordberg H.P."/>
            <person name="Cantor M.N."/>
            <person name="Hua S.X."/>
        </authorList>
    </citation>
    <scope>NUCLEOTIDE SEQUENCE [LARGE SCALE GENOMIC DNA]</scope>
    <source>
        <strain evidence="19 20">F 1598</strain>
    </source>
</reference>
<comment type="similarity">
    <text evidence="17">In the N-terminal section; belongs to the thiamine-phosphate synthase family.</text>
</comment>
<organism evidence="19 20">
    <name type="scientific">Piloderma croceum (strain F 1598)</name>
    <dbReference type="NCBI Taxonomy" id="765440"/>
    <lineage>
        <taxon>Eukaryota</taxon>
        <taxon>Fungi</taxon>
        <taxon>Dikarya</taxon>
        <taxon>Basidiomycota</taxon>
        <taxon>Agaricomycotina</taxon>
        <taxon>Agaricomycetes</taxon>
        <taxon>Agaricomycetidae</taxon>
        <taxon>Atheliales</taxon>
        <taxon>Atheliaceae</taxon>
        <taxon>Piloderma</taxon>
    </lineage>
</organism>
<evidence type="ECO:0000256" key="1">
    <source>
        <dbReference type="ARBA" id="ARBA00001771"/>
    </source>
</evidence>
<evidence type="ECO:0000256" key="5">
    <source>
        <dbReference type="ARBA" id="ARBA00005165"/>
    </source>
</evidence>
<dbReference type="Proteomes" id="UP000054166">
    <property type="component" value="Unassembled WGS sequence"/>
</dbReference>
<keyword evidence="11" id="KW-0460">Magnesium</keyword>
<name>A0A0C3BNH7_PILCF</name>
<comment type="catalytic activity">
    <reaction evidence="1">
        <text>5-(2-hydroxyethyl)-4-methylthiazole + ATP = 4-methyl-5-(2-phosphooxyethyl)-thiazole + ADP + H(+)</text>
        <dbReference type="Rhea" id="RHEA:24212"/>
        <dbReference type="ChEBI" id="CHEBI:15378"/>
        <dbReference type="ChEBI" id="CHEBI:17957"/>
        <dbReference type="ChEBI" id="CHEBI:30616"/>
        <dbReference type="ChEBI" id="CHEBI:58296"/>
        <dbReference type="ChEBI" id="CHEBI:456216"/>
        <dbReference type="EC" id="2.7.1.50"/>
    </reaction>
</comment>
<dbReference type="HAMAP" id="MF_00228">
    <property type="entry name" value="Thz_kinase"/>
    <property type="match status" value="1"/>
</dbReference>
<dbReference type="PRINTS" id="PR01099">
    <property type="entry name" value="HYETHTZKNASE"/>
</dbReference>
<comment type="pathway">
    <text evidence="5">Cofactor biosynthesis; thiamine diphosphate biosynthesis; thiamine phosphate from 4-amino-2-methyl-5-diphosphomethylpyrimidine and 4-methyl-5-(2-phosphoethyl)-thiazole: step 1/1.</text>
</comment>
<keyword evidence="7" id="KW-0479">Metal-binding</keyword>
<comment type="pathway">
    <text evidence="4">Cofactor biosynthesis; thiamine diphosphate biosynthesis; 4-methyl-5-(2-phosphoethyl)-thiazole from 5-(2-hydroxyethyl)-4-methylthiazole: step 1/1.</text>
</comment>
<evidence type="ECO:0000256" key="13">
    <source>
        <dbReference type="ARBA" id="ARBA00047334"/>
    </source>
</evidence>
<keyword evidence="20" id="KW-1185">Reference proteome</keyword>
<evidence type="ECO:0000256" key="7">
    <source>
        <dbReference type="ARBA" id="ARBA00022723"/>
    </source>
</evidence>
<evidence type="ECO:0000256" key="4">
    <source>
        <dbReference type="ARBA" id="ARBA00004868"/>
    </source>
</evidence>
<evidence type="ECO:0000256" key="8">
    <source>
        <dbReference type="ARBA" id="ARBA00022741"/>
    </source>
</evidence>
<dbReference type="Pfam" id="PF02110">
    <property type="entry name" value="HK"/>
    <property type="match status" value="1"/>
</dbReference>
<dbReference type="GO" id="GO:0004789">
    <property type="term" value="F:thiamine-phosphate diphosphorylase activity"/>
    <property type="evidence" value="ECO:0007669"/>
    <property type="project" value="UniProtKB-EC"/>
</dbReference>
<evidence type="ECO:0000313" key="19">
    <source>
        <dbReference type="EMBL" id="KIM78882.1"/>
    </source>
</evidence>
<dbReference type="GO" id="GO:0009229">
    <property type="term" value="P:thiamine diphosphate biosynthetic process"/>
    <property type="evidence" value="ECO:0007669"/>
    <property type="project" value="UniProtKB-UniPathway"/>
</dbReference>
<dbReference type="GO" id="GO:0009228">
    <property type="term" value="P:thiamine biosynthetic process"/>
    <property type="evidence" value="ECO:0007669"/>
    <property type="project" value="UniProtKB-KW"/>
</dbReference>
<dbReference type="UniPathway" id="UPA00060">
    <property type="reaction ID" value="UER00139"/>
</dbReference>
<dbReference type="SUPFAM" id="SSF53613">
    <property type="entry name" value="Ribokinase-like"/>
    <property type="match status" value="1"/>
</dbReference>
<dbReference type="OrthoDB" id="4994at2759"/>
<evidence type="ECO:0000256" key="11">
    <source>
        <dbReference type="ARBA" id="ARBA00022842"/>
    </source>
</evidence>
<keyword evidence="12" id="KW-0784">Thiamine biosynthesis</keyword>
<protein>
    <recommendedName>
        <fullName evidence="18">Thiamine phosphate synthase/TenI domain-containing protein</fullName>
    </recommendedName>
</protein>
<dbReference type="Gene3D" id="3.40.1190.20">
    <property type="match status" value="1"/>
</dbReference>
<dbReference type="NCBIfam" id="NF006830">
    <property type="entry name" value="PRK09355.1"/>
    <property type="match status" value="1"/>
</dbReference>
<dbReference type="SUPFAM" id="SSF51391">
    <property type="entry name" value="Thiamin phosphate synthase"/>
    <property type="match status" value="1"/>
</dbReference>
<dbReference type="STRING" id="765440.A0A0C3BNH7"/>
<evidence type="ECO:0000313" key="20">
    <source>
        <dbReference type="Proteomes" id="UP000054166"/>
    </source>
</evidence>
<dbReference type="GO" id="GO:0005737">
    <property type="term" value="C:cytoplasm"/>
    <property type="evidence" value="ECO:0007669"/>
    <property type="project" value="TreeGrafter"/>
</dbReference>
<dbReference type="CDD" id="cd01170">
    <property type="entry name" value="THZ_kinase"/>
    <property type="match status" value="1"/>
</dbReference>
<accession>A0A0C3BNH7</accession>
<evidence type="ECO:0000256" key="2">
    <source>
        <dbReference type="ARBA" id="ARBA00001946"/>
    </source>
</evidence>
<reference evidence="20" key="2">
    <citation type="submission" date="2015-01" db="EMBL/GenBank/DDBJ databases">
        <title>Evolutionary Origins and Diversification of the Mycorrhizal Mutualists.</title>
        <authorList>
            <consortium name="DOE Joint Genome Institute"/>
            <consortium name="Mycorrhizal Genomics Consortium"/>
            <person name="Kohler A."/>
            <person name="Kuo A."/>
            <person name="Nagy L.G."/>
            <person name="Floudas D."/>
            <person name="Copeland A."/>
            <person name="Barry K.W."/>
            <person name="Cichocki N."/>
            <person name="Veneault-Fourrey C."/>
            <person name="LaButti K."/>
            <person name="Lindquist E.A."/>
            <person name="Lipzen A."/>
            <person name="Lundell T."/>
            <person name="Morin E."/>
            <person name="Murat C."/>
            <person name="Riley R."/>
            <person name="Ohm R."/>
            <person name="Sun H."/>
            <person name="Tunlid A."/>
            <person name="Henrissat B."/>
            <person name="Grigoriev I.V."/>
            <person name="Hibbett D.S."/>
            <person name="Martin F."/>
        </authorList>
    </citation>
    <scope>NUCLEOTIDE SEQUENCE [LARGE SCALE GENOMIC DNA]</scope>
    <source>
        <strain evidence="20">F 1598</strain>
    </source>
</reference>
<dbReference type="GO" id="GO:0005524">
    <property type="term" value="F:ATP binding"/>
    <property type="evidence" value="ECO:0007669"/>
    <property type="project" value="UniProtKB-KW"/>
</dbReference>
<dbReference type="NCBIfam" id="TIGR00693">
    <property type="entry name" value="thiE"/>
    <property type="match status" value="1"/>
</dbReference>
<proteinExistence type="inferred from homology"/>
<dbReference type="PANTHER" id="PTHR20857:SF23">
    <property type="entry name" value="THIAMINE BIOSYNTHETIC BIFUNCTIONAL ENZYME"/>
    <property type="match status" value="1"/>
</dbReference>
<dbReference type="InterPro" id="IPR013785">
    <property type="entry name" value="Aldolase_TIM"/>
</dbReference>
<dbReference type="EMBL" id="KN833013">
    <property type="protein sequence ID" value="KIM78882.1"/>
    <property type="molecule type" value="Genomic_DNA"/>
</dbReference>
<evidence type="ECO:0000259" key="18">
    <source>
        <dbReference type="Pfam" id="PF02581"/>
    </source>
</evidence>
<dbReference type="GO" id="GO:0004417">
    <property type="term" value="F:hydroxyethylthiazole kinase activity"/>
    <property type="evidence" value="ECO:0007669"/>
    <property type="project" value="UniProtKB-EC"/>
</dbReference>
<dbReference type="Gene3D" id="3.20.20.70">
    <property type="entry name" value="Aldolase class I"/>
    <property type="match status" value="1"/>
</dbReference>
<comment type="catalytic activity">
    <reaction evidence="13">
        <text>4-methyl-5-(2-phosphooxyethyl)-thiazole + 4-amino-2-methyl-5-(diphosphooxymethyl)pyrimidine + H(+) = thiamine phosphate + diphosphate</text>
        <dbReference type="Rhea" id="RHEA:22328"/>
        <dbReference type="ChEBI" id="CHEBI:15378"/>
        <dbReference type="ChEBI" id="CHEBI:33019"/>
        <dbReference type="ChEBI" id="CHEBI:37575"/>
        <dbReference type="ChEBI" id="CHEBI:57841"/>
        <dbReference type="ChEBI" id="CHEBI:58296"/>
        <dbReference type="EC" id="2.5.1.3"/>
    </reaction>
</comment>
<comment type="similarity">
    <text evidence="16">In the C-terminal section; belongs to the Thz kinase family.</text>
</comment>
<evidence type="ECO:0000256" key="15">
    <source>
        <dbReference type="ARBA" id="ARBA00047883"/>
    </source>
</evidence>
<dbReference type="PANTHER" id="PTHR20857">
    <property type="entry name" value="THIAMINE-PHOSPHATE PYROPHOSPHORYLASE"/>
    <property type="match status" value="1"/>
</dbReference>
<dbReference type="InterPro" id="IPR034291">
    <property type="entry name" value="TMP_synthase"/>
</dbReference>
<comment type="catalytic activity">
    <reaction evidence="14">
        <text>2-(2-carboxy-4-methylthiazol-5-yl)ethyl phosphate + 4-amino-2-methyl-5-(diphosphooxymethyl)pyrimidine + 2 H(+) = thiamine phosphate + CO2 + diphosphate</text>
        <dbReference type="Rhea" id="RHEA:47848"/>
        <dbReference type="ChEBI" id="CHEBI:15378"/>
        <dbReference type="ChEBI" id="CHEBI:16526"/>
        <dbReference type="ChEBI" id="CHEBI:33019"/>
        <dbReference type="ChEBI" id="CHEBI:37575"/>
        <dbReference type="ChEBI" id="CHEBI:57841"/>
        <dbReference type="ChEBI" id="CHEBI:62890"/>
        <dbReference type="EC" id="2.5.1.3"/>
    </reaction>
</comment>
<keyword evidence="8" id="KW-0547">Nucleotide-binding</keyword>
<dbReference type="AlphaFoldDB" id="A0A0C3BNH7"/>
<dbReference type="HOGENOM" id="CLU_019943_1_1_1"/>
<dbReference type="FunFam" id="3.20.20.70:FF:000104">
    <property type="entry name" value="Thiamine biosynthetic bifunctional enzyme"/>
    <property type="match status" value="1"/>
</dbReference>
<dbReference type="HAMAP" id="MF_00097">
    <property type="entry name" value="TMP_synthase"/>
    <property type="match status" value="1"/>
</dbReference>
<comment type="catalytic activity">
    <reaction evidence="15">
        <text>2-[(2R,5Z)-2-carboxy-4-methylthiazol-5(2H)-ylidene]ethyl phosphate + 4-amino-2-methyl-5-(diphosphooxymethyl)pyrimidine + 2 H(+) = thiamine phosphate + CO2 + diphosphate</text>
        <dbReference type="Rhea" id="RHEA:47844"/>
        <dbReference type="ChEBI" id="CHEBI:15378"/>
        <dbReference type="ChEBI" id="CHEBI:16526"/>
        <dbReference type="ChEBI" id="CHEBI:33019"/>
        <dbReference type="ChEBI" id="CHEBI:37575"/>
        <dbReference type="ChEBI" id="CHEBI:57841"/>
        <dbReference type="ChEBI" id="CHEBI:62899"/>
        <dbReference type="EC" id="2.5.1.3"/>
    </reaction>
</comment>
<dbReference type="FunCoup" id="A0A0C3BNH7">
    <property type="interactions" value="300"/>
</dbReference>
<gene>
    <name evidence="19" type="ORF">PILCRDRAFT_75085</name>
</gene>
<evidence type="ECO:0000256" key="14">
    <source>
        <dbReference type="ARBA" id="ARBA00047851"/>
    </source>
</evidence>
<evidence type="ECO:0000256" key="9">
    <source>
        <dbReference type="ARBA" id="ARBA00022777"/>
    </source>
</evidence>
<dbReference type="GO" id="GO:0000287">
    <property type="term" value="F:magnesium ion binding"/>
    <property type="evidence" value="ECO:0007669"/>
    <property type="project" value="InterPro"/>
</dbReference>
<evidence type="ECO:0000256" key="12">
    <source>
        <dbReference type="ARBA" id="ARBA00022977"/>
    </source>
</evidence>
<keyword evidence="10" id="KW-0067">ATP-binding</keyword>
<dbReference type="InterPro" id="IPR000417">
    <property type="entry name" value="Hyethyz_kinase"/>
</dbReference>
<keyword evidence="9" id="KW-0418">Kinase</keyword>
<dbReference type="InParanoid" id="A0A0C3BNH7"/>
<evidence type="ECO:0000256" key="17">
    <source>
        <dbReference type="ARBA" id="ARBA00061283"/>
    </source>
</evidence>
<dbReference type="NCBIfam" id="TIGR00694">
    <property type="entry name" value="thiM"/>
    <property type="match status" value="1"/>
</dbReference>
<dbReference type="InterPro" id="IPR022998">
    <property type="entry name" value="ThiamineP_synth_TenI"/>
</dbReference>